<dbReference type="RefSeq" id="WP_154593536.1">
    <property type="nucleotide sequence ID" value="NZ_CP171001.1"/>
</dbReference>
<organism evidence="1 2">
    <name type="scientific">Arsenicicoccus cauae</name>
    <dbReference type="NCBI Taxonomy" id="2663847"/>
    <lineage>
        <taxon>Bacteria</taxon>
        <taxon>Bacillati</taxon>
        <taxon>Actinomycetota</taxon>
        <taxon>Actinomycetes</taxon>
        <taxon>Micrococcales</taxon>
        <taxon>Intrasporangiaceae</taxon>
        <taxon>Arsenicicoccus</taxon>
    </lineage>
</organism>
<evidence type="ECO:0000313" key="2">
    <source>
        <dbReference type="Proteomes" id="UP000431092"/>
    </source>
</evidence>
<comment type="caution">
    <text evidence="1">The sequence shown here is derived from an EMBL/GenBank/DDBJ whole genome shotgun (WGS) entry which is preliminary data.</text>
</comment>
<dbReference type="EMBL" id="WLVL01000037">
    <property type="protein sequence ID" value="MTB72294.1"/>
    <property type="molecule type" value="Genomic_DNA"/>
</dbReference>
<evidence type="ECO:0000313" key="1">
    <source>
        <dbReference type="EMBL" id="MTB72294.1"/>
    </source>
</evidence>
<sequence length="257" mass="26853">MPTLRTLLPALQARDVSRPAITCYDRTGGACDGERIELSARVLLTWASKAGNALQDEWALEPGSTVGLALPAHWRAGYWALATWWTGATLVTGSEALDADLVVTDDPALAADAPGDAALVTLAGLARAHPGPVPAGVLDEARELATYGDRFDPLDSPGQGAVAWRRGDGTRRYDDPLTGDDRRTCLVVGGTGGRHTAQDLEDALDRMVRAWCGDGSLVLVRTTAAGTGHATGAARLPAALDGILAAERAELVRGRDA</sequence>
<dbReference type="AlphaFoldDB" id="A0A6I3I800"/>
<dbReference type="InterPro" id="IPR042099">
    <property type="entry name" value="ANL_N_sf"/>
</dbReference>
<dbReference type="Proteomes" id="UP000431092">
    <property type="component" value="Unassembled WGS sequence"/>
</dbReference>
<dbReference type="SUPFAM" id="SSF56801">
    <property type="entry name" value="Acetyl-CoA synthetase-like"/>
    <property type="match status" value="1"/>
</dbReference>
<protein>
    <submittedName>
        <fullName evidence="1">TIGR03089 family protein</fullName>
    </submittedName>
</protein>
<name>A0A6I3I800_9MICO</name>
<accession>A0A6I3I800</accession>
<proteinExistence type="predicted"/>
<dbReference type="Gene3D" id="3.40.50.12780">
    <property type="entry name" value="N-terminal domain of ligase-like"/>
    <property type="match status" value="1"/>
</dbReference>
<reference evidence="1 2" key="1">
    <citation type="submission" date="2019-11" db="EMBL/GenBank/DDBJ databases">
        <title>Whole genome sequencing identifies a novel species of the genus Arsenicicoccus isolated from human blood.</title>
        <authorList>
            <person name="Jeong J.H."/>
            <person name="Kweon O.J."/>
            <person name="Kim H.R."/>
            <person name="Kim T.-H."/>
            <person name="Ha S.-M."/>
            <person name="Lee M.-K."/>
        </authorList>
    </citation>
    <scope>NUCLEOTIDE SEQUENCE [LARGE SCALE GENOMIC DNA]</scope>
    <source>
        <strain evidence="1 2">MKL-02</strain>
    </source>
</reference>
<keyword evidence="2" id="KW-1185">Reference proteome</keyword>
<gene>
    <name evidence="1" type="ORF">GGG17_09985</name>
</gene>
<dbReference type="NCBIfam" id="TIGR03089">
    <property type="entry name" value="TIGR03089 family protein"/>
    <property type="match status" value="1"/>
</dbReference>
<dbReference type="InterPro" id="IPR017523">
    <property type="entry name" value="Rv3268"/>
</dbReference>